<feature type="domain" description="GtrA/DPMS transmembrane" evidence="7">
    <location>
        <begin position="27"/>
        <end position="142"/>
    </location>
</feature>
<accession>D0L0Y3</accession>
<evidence type="ECO:0000259" key="7">
    <source>
        <dbReference type="Pfam" id="PF04138"/>
    </source>
</evidence>
<comment type="similarity">
    <text evidence="2">Belongs to the GtrA family.</text>
</comment>
<dbReference type="PANTHER" id="PTHR38459:SF1">
    <property type="entry name" value="PROPHAGE BACTOPRENOL-LINKED GLUCOSE TRANSLOCASE HOMOLOG"/>
    <property type="match status" value="1"/>
</dbReference>
<evidence type="ECO:0000256" key="6">
    <source>
        <dbReference type="SAM" id="Phobius"/>
    </source>
</evidence>
<dbReference type="STRING" id="555778.Hneap_1525"/>
<feature type="transmembrane region" description="Helical" evidence="6">
    <location>
        <begin position="120"/>
        <end position="141"/>
    </location>
</feature>
<evidence type="ECO:0000256" key="2">
    <source>
        <dbReference type="ARBA" id="ARBA00009399"/>
    </source>
</evidence>
<sequence>MDDGSKVRVLRASGLAIWVRLQSLVIFAAVGVAAAAVHLAVVWALVSQWSMAALLANPAGFFVAFWVSFFGHRHGSFKADDPHPIRRALPRFALVAVIGFVVNELLYAALLAWTPLPYTVALFIVIAIVAVATYLSSRFWAFAVQPKQ</sequence>
<evidence type="ECO:0000256" key="1">
    <source>
        <dbReference type="ARBA" id="ARBA00004141"/>
    </source>
</evidence>
<proteinExistence type="inferred from homology"/>
<dbReference type="Proteomes" id="UP000009102">
    <property type="component" value="Chromosome"/>
</dbReference>
<keyword evidence="5 6" id="KW-0472">Membrane</keyword>
<dbReference type="GO" id="GO:0000271">
    <property type="term" value="P:polysaccharide biosynthetic process"/>
    <property type="evidence" value="ECO:0007669"/>
    <property type="project" value="InterPro"/>
</dbReference>
<keyword evidence="3 6" id="KW-0812">Transmembrane</keyword>
<dbReference type="KEGG" id="hna:Hneap_1525"/>
<protein>
    <submittedName>
        <fullName evidence="8">GtrA family protein</fullName>
    </submittedName>
</protein>
<evidence type="ECO:0000256" key="4">
    <source>
        <dbReference type="ARBA" id="ARBA00022989"/>
    </source>
</evidence>
<dbReference type="InterPro" id="IPR007267">
    <property type="entry name" value="GtrA_DPMS_TM"/>
</dbReference>
<dbReference type="EMBL" id="CP001801">
    <property type="protein sequence ID" value="ACX96356.1"/>
    <property type="molecule type" value="Genomic_DNA"/>
</dbReference>
<evidence type="ECO:0000256" key="5">
    <source>
        <dbReference type="ARBA" id="ARBA00023136"/>
    </source>
</evidence>
<dbReference type="InterPro" id="IPR051401">
    <property type="entry name" value="GtrA_CellWall_Glycosyl"/>
</dbReference>
<dbReference type="PANTHER" id="PTHR38459">
    <property type="entry name" value="PROPHAGE BACTOPRENOL-LINKED GLUCOSE TRANSLOCASE HOMOLOG"/>
    <property type="match status" value="1"/>
</dbReference>
<dbReference type="Pfam" id="PF04138">
    <property type="entry name" value="GtrA_DPMS_TM"/>
    <property type="match status" value="1"/>
</dbReference>
<gene>
    <name evidence="8" type="ordered locus">Hneap_1525</name>
</gene>
<name>D0L0Y3_HALNC</name>
<keyword evidence="9" id="KW-1185">Reference proteome</keyword>
<evidence type="ECO:0000313" key="8">
    <source>
        <dbReference type="EMBL" id="ACX96356.1"/>
    </source>
</evidence>
<keyword evidence="4 6" id="KW-1133">Transmembrane helix</keyword>
<organism evidence="8 9">
    <name type="scientific">Halothiobacillus neapolitanus (strain ATCC 23641 / DSM 15147 / CIP 104769 / NCIMB 8539 / c2)</name>
    <name type="common">Thiobacillus neapolitanus</name>
    <dbReference type="NCBI Taxonomy" id="555778"/>
    <lineage>
        <taxon>Bacteria</taxon>
        <taxon>Pseudomonadati</taxon>
        <taxon>Pseudomonadota</taxon>
        <taxon>Gammaproteobacteria</taxon>
        <taxon>Chromatiales</taxon>
        <taxon>Halothiobacillaceae</taxon>
        <taxon>Halothiobacillus</taxon>
    </lineage>
</organism>
<feature type="transmembrane region" description="Helical" evidence="6">
    <location>
        <begin position="21"/>
        <end position="46"/>
    </location>
</feature>
<dbReference type="OrthoDB" id="8562382at2"/>
<dbReference type="eggNOG" id="COG2246">
    <property type="taxonomic scope" value="Bacteria"/>
</dbReference>
<feature type="transmembrane region" description="Helical" evidence="6">
    <location>
        <begin position="52"/>
        <end position="71"/>
    </location>
</feature>
<reference evidence="8 9" key="1">
    <citation type="submission" date="2009-10" db="EMBL/GenBank/DDBJ databases">
        <title>Complete sequence of Halothiobacillus neapolitanus c2.</title>
        <authorList>
            <consortium name="US DOE Joint Genome Institute"/>
            <person name="Lucas S."/>
            <person name="Copeland A."/>
            <person name="Lapidus A."/>
            <person name="Glavina del Rio T."/>
            <person name="Tice H."/>
            <person name="Bruce D."/>
            <person name="Goodwin L."/>
            <person name="Pitluck S."/>
            <person name="Davenport K."/>
            <person name="Brettin T."/>
            <person name="Detter J.C."/>
            <person name="Han C."/>
            <person name="Tapia R."/>
            <person name="Larimer F."/>
            <person name="Land M."/>
            <person name="Hauser L."/>
            <person name="Kyrpides N."/>
            <person name="Mikhailova N."/>
            <person name="Kerfeld C."/>
            <person name="Cannon G."/>
            <person name="Heinhort S."/>
        </authorList>
    </citation>
    <scope>NUCLEOTIDE SEQUENCE [LARGE SCALE GENOMIC DNA]</scope>
    <source>
        <strain evidence="9">ATCC 23641 / c2</strain>
    </source>
</reference>
<evidence type="ECO:0000256" key="3">
    <source>
        <dbReference type="ARBA" id="ARBA00022692"/>
    </source>
</evidence>
<dbReference type="RefSeq" id="WP_012824390.1">
    <property type="nucleotide sequence ID" value="NC_013422.1"/>
</dbReference>
<comment type="subcellular location">
    <subcellularLocation>
        <location evidence="1">Membrane</location>
        <topology evidence="1">Multi-pass membrane protein</topology>
    </subcellularLocation>
</comment>
<feature type="transmembrane region" description="Helical" evidence="6">
    <location>
        <begin position="92"/>
        <end position="114"/>
    </location>
</feature>
<evidence type="ECO:0000313" key="9">
    <source>
        <dbReference type="Proteomes" id="UP000009102"/>
    </source>
</evidence>
<dbReference type="GO" id="GO:0005886">
    <property type="term" value="C:plasma membrane"/>
    <property type="evidence" value="ECO:0007669"/>
    <property type="project" value="TreeGrafter"/>
</dbReference>
<dbReference type="AlphaFoldDB" id="D0L0Y3"/>
<dbReference type="HOGENOM" id="CLU_083873_6_4_6"/>